<dbReference type="InterPro" id="IPR050156">
    <property type="entry name" value="TC-AMP_synthase_SUA5"/>
</dbReference>
<dbReference type="GO" id="GO:0061710">
    <property type="term" value="F:L-threonylcarbamoyladenylate synthase"/>
    <property type="evidence" value="ECO:0007669"/>
    <property type="project" value="UniProtKB-EC"/>
</dbReference>
<dbReference type="EMBL" id="CP014699">
    <property type="protein sequence ID" value="AND80427.1"/>
    <property type="molecule type" value="Genomic_DNA"/>
</dbReference>
<keyword evidence="7" id="KW-0548">Nucleotidyltransferase</keyword>
<evidence type="ECO:0000256" key="1">
    <source>
        <dbReference type="ARBA" id="ARBA00004496"/>
    </source>
</evidence>
<dbReference type="InterPro" id="IPR017945">
    <property type="entry name" value="DHBP_synth_RibB-like_a/b_dom"/>
</dbReference>
<name>A0A172QAI2_9STRE</name>
<dbReference type="GO" id="GO:0000049">
    <property type="term" value="F:tRNA binding"/>
    <property type="evidence" value="ECO:0007669"/>
    <property type="project" value="TreeGrafter"/>
</dbReference>
<evidence type="ECO:0000256" key="9">
    <source>
        <dbReference type="ARBA" id="ARBA00022840"/>
    </source>
</evidence>
<evidence type="ECO:0000313" key="14">
    <source>
        <dbReference type="Proteomes" id="UP000077317"/>
    </source>
</evidence>
<accession>A0A172QAI2</accession>
<dbReference type="EC" id="2.7.7.87" evidence="3"/>
<evidence type="ECO:0000259" key="12">
    <source>
        <dbReference type="PROSITE" id="PS51163"/>
    </source>
</evidence>
<keyword evidence="8" id="KW-0547">Nucleotide-binding</keyword>
<keyword evidence="4" id="KW-0963">Cytoplasm</keyword>
<comment type="catalytic activity">
    <reaction evidence="11">
        <text>L-threonine + hydrogencarbonate + ATP = L-threonylcarbamoyladenylate + diphosphate + H2O</text>
        <dbReference type="Rhea" id="RHEA:36407"/>
        <dbReference type="ChEBI" id="CHEBI:15377"/>
        <dbReference type="ChEBI" id="CHEBI:17544"/>
        <dbReference type="ChEBI" id="CHEBI:30616"/>
        <dbReference type="ChEBI" id="CHEBI:33019"/>
        <dbReference type="ChEBI" id="CHEBI:57926"/>
        <dbReference type="ChEBI" id="CHEBI:73682"/>
        <dbReference type="EC" id="2.7.7.87"/>
    </reaction>
</comment>
<dbReference type="GO" id="GO:0003725">
    <property type="term" value="F:double-stranded RNA binding"/>
    <property type="evidence" value="ECO:0007669"/>
    <property type="project" value="InterPro"/>
</dbReference>
<dbReference type="Proteomes" id="UP000077317">
    <property type="component" value="Chromosome"/>
</dbReference>
<dbReference type="PANTHER" id="PTHR17490:SF16">
    <property type="entry name" value="THREONYLCARBAMOYL-AMP SYNTHASE"/>
    <property type="match status" value="1"/>
</dbReference>
<reference evidence="14" key="2">
    <citation type="submission" date="2016-03" db="EMBL/GenBank/DDBJ databases">
        <title>Streptococcus antelopensis sp. nov., isolated from the feces of the Tibetan antelope (Pantholops hodgsonii) in Hoh Xil National Nature Reserve, Qinghai, China.</title>
        <authorList>
            <person name="Bai X."/>
        </authorList>
    </citation>
    <scope>NUCLEOTIDE SEQUENCE [LARGE SCALE GENOMIC DNA]</scope>
    <source>
        <strain evidence="14">TA 26</strain>
    </source>
</reference>
<dbReference type="Gene3D" id="3.90.870.10">
    <property type="entry name" value="DHBP synthase"/>
    <property type="match status" value="1"/>
</dbReference>
<dbReference type="GO" id="GO:0005737">
    <property type="term" value="C:cytoplasm"/>
    <property type="evidence" value="ECO:0007669"/>
    <property type="project" value="UniProtKB-SubCell"/>
</dbReference>
<feature type="domain" description="YrdC-like" evidence="12">
    <location>
        <begin position="1"/>
        <end position="182"/>
    </location>
</feature>
<evidence type="ECO:0000256" key="5">
    <source>
        <dbReference type="ARBA" id="ARBA00022679"/>
    </source>
</evidence>
<comment type="similarity">
    <text evidence="2">Belongs to the SUA5 family.</text>
</comment>
<evidence type="ECO:0000256" key="11">
    <source>
        <dbReference type="ARBA" id="ARBA00048366"/>
    </source>
</evidence>
<dbReference type="NCBIfam" id="TIGR00057">
    <property type="entry name" value="L-threonylcarbamoyladenylate synthase"/>
    <property type="match status" value="1"/>
</dbReference>
<keyword evidence="14" id="KW-1185">Reference proteome</keyword>
<dbReference type="Pfam" id="PF01300">
    <property type="entry name" value="Sua5_yciO_yrdC"/>
    <property type="match status" value="1"/>
</dbReference>
<protein>
    <recommendedName>
        <fullName evidence="10">L-threonylcarbamoyladenylate synthase</fullName>
        <ecNumber evidence="3">2.7.7.87</ecNumber>
    </recommendedName>
    <alternativeName>
        <fullName evidence="10">L-threonylcarbamoyladenylate synthase</fullName>
    </alternativeName>
</protein>
<evidence type="ECO:0000256" key="6">
    <source>
        <dbReference type="ARBA" id="ARBA00022694"/>
    </source>
</evidence>
<dbReference type="AlphaFoldDB" id="A0A172QAI2"/>
<dbReference type="SUPFAM" id="SSF55821">
    <property type="entry name" value="YrdC/RibB"/>
    <property type="match status" value="1"/>
</dbReference>
<keyword evidence="9" id="KW-0067">ATP-binding</keyword>
<dbReference type="GO" id="GO:0005524">
    <property type="term" value="F:ATP binding"/>
    <property type="evidence" value="ECO:0007669"/>
    <property type="project" value="UniProtKB-KW"/>
</dbReference>
<keyword evidence="5" id="KW-0808">Transferase</keyword>
<proteinExistence type="inferred from homology"/>
<evidence type="ECO:0000256" key="7">
    <source>
        <dbReference type="ARBA" id="ARBA00022695"/>
    </source>
</evidence>
<comment type="subcellular location">
    <subcellularLocation>
        <location evidence="1">Cytoplasm</location>
    </subcellularLocation>
</comment>
<evidence type="ECO:0000256" key="10">
    <source>
        <dbReference type="ARBA" id="ARBA00029774"/>
    </source>
</evidence>
<organism evidence="13 14">
    <name type="scientific">Streptococcus pantholopis</name>
    <dbReference type="NCBI Taxonomy" id="1811193"/>
    <lineage>
        <taxon>Bacteria</taxon>
        <taxon>Bacillati</taxon>
        <taxon>Bacillota</taxon>
        <taxon>Bacilli</taxon>
        <taxon>Lactobacillales</taxon>
        <taxon>Streptococcaceae</taxon>
        <taxon>Streptococcus</taxon>
    </lineage>
</organism>
<dbReference type="PROSITE" id="PS51163">
    <property type="entry name" value="YRDC"/>
    <property type="match status" value="1"/>
</dbReference>
<evidence type="ECO:0000256" key="2">
    <source>
        <dbReference type="ARBA" id="ARBA00007663"/>
    </source>
</evidence>
<dbReference type="PANTHER" id="PTHR17490">
    <property type="entry name" value="SUA5"/>
    <property type="match status" value="1"/>
</dbReference>
<dbReference type="GO" id="GO:0006450">
    <property type="term" value="P:regulation of translational fidelity"/>
    <property type="evidence" value="ECO:0007669"/>
    <property type="project" value="TreeGrafter"/>
</dbReference>
<evidence type="ECO:0000256" key="3">
    <source>
        <dbReference type="ARBA" id="ARBA00012584"/>
    </source>
</evidence>
<reference evidence="13 14" key="1">
    <citation type="journal article" date="2016" name="Int. J. Syst. Evol. Microbiol.">
        <title>Streptococcuspantholopis sp. nov., isolated from faeces of the Tibetan antelope (Pantholops hodgsonii).</title>
        <authorList>
            <person name="Bai X."/>
            <person name="Xiong Y."/>
            <person name="Lu S."/>
            <person name="Jin D."/>
            <person name="Lai X."/>
            <person name="Yang J."/>
            <person name="Niu L."/>
            <person name="Hu S."/>
            <person name="Meng X."/>
            <person name="Pu J."/>
            <person name="Ye C."/>
            <person name="Xu J."/>
        </authorList>
    </citation>
    <scope>NUCLEOTIDE SEQUENCE [LARGE SCALE GENOMIC DNA]</scope>
    <source>
        <strain evidence="13 14">TA 26</strain>
    </source>
</reference>
<dbReference type="KEGG" id="spat:A0O21_04365"/>
<evidence type="ECO:0000313" key="13">
    <source>
        <dbReference type="EMBL" id="AND80427.1"/>
    </source>
</evidence>
<sequence length="197" mass="21359">MDDIKKVLKEGGAVILPTETVYGLFAQALNQEAVRWVYQLKKRPLSKAMNLNVASLKEILAYSQNQPPYLEKLYRAFLPGPLTIILEANAKVPPWINSGGRSVGFRVPRHAETLEIIRETGPLIGPSANLSGDESGKAFSQISHNFNQQLIGLADDSAISGLDSTVLDLSDGPAKILRQGALTQADLLAAVPEIPFK</sequence>
<dbReference type="InterPro" id="IPR006070">
    <property type="entry name" value="Sua5-like_dom"/>
</dbReference>
<dbReference type="GO" id="GO:0008033">
    <property type="term" value="P:tRNA processing"/>
    <property type="evidence" value="ECO:0007669"/>
    <property type="project" value="UniProtKB-KW"/>
</dbReference>
<evidence type="ECO:0000256" key="8">
    <source>
        <dbReference type="ARBA" id="ARBA00022741"/>
    </source>
</evidence>
<gene>
    <name evidence="13" type="ORF">A0O21_04365</name>
</gene>
<keyword evidence="6" id="KW-0819">tRNA processing</keyword>
<dbReference type="OrthoDB" id="9814580at2"/>
<evidence type="ECO:0000256" key="4">
    <source>
        <dbReference type="ARBA" id="ARBA00022490"/>
    </source>
</evidence>
<dbReference type="STRING" id="1811193.A0O21_04365"/>